<dbReference type="InterPro" id="IPR027469">
    <property type="entry name" value="Cation_efflux_TMD_sf"/>
</dbReference>
<comment type="similarity">
    <text evidence="2">Belongs to the cation diffusion facilitator (CDF) transporter (TC 2.A.4) family. SLC30A subfamily.</text>
</comment>
<keyword evidence="12" id="KW-1185">Reference proteome</keyword>
<evidence type="ECO:0000259" key="10">
    <source>
        <dbReference type="Pfam" id="PF16916"/>
    </source>
</evidence>
<gene>
    <name evidence="11" type="ORF">GCM10011333_28880</name>
</gene>
<feature type="domain" description="Cation efflux protein cytoplasmic" evidence="10">
    <location>
        <begin position="215"/>
        <end position="286"/>
    </location>
</feature>
<protein>
    <submittedName>
        <fullName evidence="11">Cation transporter</fullName>
    </submittedName>
</protein>
<dbReference type="InterPro" id="IPR058533">
    <property type="entry name" value="Cation_efflux_TM"/>
</dbReference>
<evidence type="ECO:0000256" key="5">
    <source>
        <dbReference type="ARBA" id="ARBA00022989"/>
    </source>
</evidence>
<name>A0A8J2U0D0_9MICO</name>
<evidence type="ECO:0000313" key="12">
    <source>
        <dbReference type="Proteomes" id="UP000616114"/>
    </source>
</evidence>
<dbReference type="PANTHER" id="PTHR11562">
    <property type="entry name" value="CATION EFFLUX PROTEIN/ ZINC TRANSPORTER"/>
    <property type="match status" value="1"/>
</dbReference>
<dbReference type="GO" id="GO:0005886">
    <property type="term" value="C:plasma membrane"/>
    <property type="evidence" value="ECO:0007669"/>
    <property type="project" value="TreeGrafter"/>
</dbReference>
<dbReference type="InterPro" id="IPR036837">
    <property type="entry name" value="Cation_efflux_CTD_sf"/>
</dbReference>
<dbReference type="NCBIfam" id="TIGR01297">
    <property type="entry name" value="CDF"/>
    <property type="match status" value="1"/>
</dbReference>
<dbReference type="Pfam" id="PF01545">
    <property type="entry name" value="Cation_efflux"/>
    <property type="match status" value="1"/>
</dbReference>
<dbReference type="InterPro" id="IPR050681">
    <property type="entry name" value="CDF/SLC30A"/>
</dbReference>
<reference evidence="11" key="1">
    <citation type="journal article" date="2014" name="Int. J. Syst. Evol. Microbiol.">
        <title>Complete genome sequence of Corynebacterium casei LMG S-19264T (=DSM 44701T), isolated from a smear-ripened cheese.</title>
        <authorList>
            <consortium name="US DOE Joint Genome Institute (JGI-PGF)"/>
            <person name="Walter F."/>
            <person name="Albersmeier A."/>
            <person name="Kalinowski J."/>
            <person name="Ruckert C."/>
        </authorList>
    </citation>
    <scope>NUCLEOTIDE SEQUENCE</scope>
    <source>
        <strain evidence="11">CGMCC 1.12785</strain>
    </source>
</reference>
<feature type="transmembrane region" description="Helical" evidence="8">
    <location>
        <begin position="152"/>
        <end position="175"/>
    </location>
</feature>
<evidence type="ECO:0000313" key="11">
    <source>
        <dbReference type="EMBL" id="GGA24044.1"/>
    </source>
</evidence>
<comment type="subcellular location">
    <subcellularLocation>
        <location evidence="1">Membrane</location>
        <topology evidence="1">Multi-pass membrane protein</topology>
    </subcellularLocation>
</comment>
<feature type="transmembrane region" description="Helical" evidence="8">
    <location>
        <begin position="120"/>
        <end position="140"/>
    </location>
</feature>
<reference evidence="11" key="2">
    <citation type="submission" date="2020-09" db="EMBL/GenBank/DDBJ databases">
        <authorList>
            <person name="Sun Q."/>
            <person name="Zhou Y."/>
        </authorList>
    </citation>
    <scope>NUCLEOTIDE SEQUENCE</scope>
    <source>
        <strain evidence="11">CGMCC 1.12785</strain>
    </source>
</reference>
<feature type="transmembrane region" description="Helical" evidence="8">
    <location>
        <begin position="84"/>
        <end position="108"/>
    </location>
</feature>
<dbReference type="Gene3D" id="1.20.1510.10">
    <property type="entry name" value="Cation efflux protein transmembrane domain"/>
    <property type="match status" value="1"/>
</dbReference>
<sequence length="298" mass="30447">MGAGHSHAPASSRHRGRLTLSLAIIGGFFLVELIGGILSGSLALLTDAAHMGADVITLATALTASVLASRTAPGGTRTFGLYRAEVLAAGLAALIMLGMAAFVLTQAIGRIGQPVEIETGIMMVVGVLGLGANIAALALLRGGSGESINVKGAYLEVLADTIGSVGVLVAGVLIIATGNPLWDTVAALAIGAFIVVRAVVLGREVLSVLFQHSPRGIDPEQVMTSLTGLPGVEDAHDLHIWTLTSGMPVATVHLVAHGGSHDVLDAASDLLHREYGISHSTIQVEPSSHDACEPDHGW</sequence>
<dbReference type="RefSeq" id="WP_188551594.1">
    <property type="nucleotide sequence ID" value="NZ_BMFY01000014.1"/>
</dbReference>
<feature type="domain" description="Cation efflux protein transmembrane" evidence="9">
    <location>
        <begin position="18"/>
        <end position="209"/>
    </location>
</feature>
<evidence type="ECO:0000256" key="2">
    <source>
        <dbReference type="ARBA" id="ARBA00008873"/>
    </source>
</evidence>
<feature type="transmembrane region" description="Helical" evidence="8">
    <location>
        <begin position="20"/>
        <end position="45"/>
    </location>
</feature>
<comment type="caution">
    <text evidence="11">The sequence shown here is derived from an EMBL/GenBank/DDBJ whole genome shotgun (WGS) entry which is preliminary data.</text>
</comment>
<dbReference type="EMBL" id="BMFY01000014">
    <property type="protein sequence ID" value="GGA24044.1"/>
    <property type="molecule type" value="Genomic_DNA"/>
</dbReference>
<dbReference type="Proteomes" id="UP000616114">
    <property type="component" value="Unassembled WGS sequence"/>
</dbReference>
<proteinExistence type="inferred from homology"/>
<dbReference type="GO" id="GO:0005385">
    <property type="term" value="F:zinc ion transmembrane transporter activity"/>
    <property type="evidence" value="ECO:0007669"/>
    <property type="project" value="TreeGrafter"/>
</dbReference>
<dbReference type="SUPFAM" id="SSF160240">
    <property type="entry name" value="Cation efflux protein cytoplasmic domain-like"/>
    <property type="match status" value="1"/>
</dbReference>
<keyword evidence="3" id="KW-0813">Transport</keyword>
<accession>A0A8J2U0D0</accession>
<keyword evidence="6" id="KW-0406">Ion transport</keyword>
<dbReference type="SUPFAM" id="SSF161111">
    <property type="entry name" value="Cation efflux protein transmembrane domain-like"/>
    <property type="match status" value="1"/>
</dbReference>
<feature type="transmembrane region" description="Helical" evidence="8">
    <location>
        <begin position="181"/>
        <end position="200"/>
    </location>
</feature>
<evidence type="ECO:0000256" key="6">
    <source>
        <dbReference type="ARBA" id="ARBA00023065"/>
    </source>
</evidence>
<dbReference type="InterPro" id="IPR027470">
    <property type="entry name" value="Cation_efflux_CTD"/>
</dbReference>
<dbReference type="Pfam" id="PF16916">
    <property type="entry name" value="ZT_dimer"/>
    <property type="match status" value="1"/>
</dbReference>
<keyword evidence="7 8" id="KW-0472">Membrane</keyword>
<keyword evidence="4 8" id="KW-0812">Transmembrane</keyword>
<organism evidence="11 12">
    <name type="scientific">Sediminivirga luteola</name>
    <dbReference type="NCBI Taxonomy" id="1774748"/>
    <lineage>
        <taxon>Bacteria</taxon>
        <taxon>Bacillati</taxon>
        <taxon>Actinomycetota</taxon>
        <taxon>Actinomycetes</taxon>
        <taxon>Micrococcales</taxon>
        <taxon>Brevibacteriaceae</taxon>
        <taxon>Sediminivirga</taxon>
    </lineage>
</organism>
<dbReference type="InterPro" id="IPR002524">
    <property type="entry name" value="Cation_efflux"/>
</dbReference>
<evidence type="ECO:0000256" key="3">
    <source>
        <dbReference type="ARBA" id="ARBA00022448"/>
    </source>
</evidence>
<keyword evidence="5 8" id="KW-1133">Transmembrane helix</keyword>
<feature type="transmembrane region" description="Helical" evidence="8">
    <location>
        <begin position="51"/>
        <end position="72"/>
    </location>
</feature>
<dbReference type="PANTHER" id="PTHR11562:SF17">
    <property type="entry name" value="RE54080P-RELATED"/>
    <property type="match status" value="1"/>
</dbReference>
<evidence type="ECO:0000256" key="8">
    <source>
        <dbReference type="SAM" id="Phobius"/>
    </source>
</evidence>
<evidence type="ECO:0000259" key="9">
    <source>
        <dbReference type="Pfam" id="PF01545"/>
    </source>
</evidence>
<dbReference type="AlphaFoldDB" id="A0A8J2U0D0"/>
<evidence type="ECO:0000256" key="1">
    <source>
        <dbReference type="ARBA" id="ARBA00004141"/>
    </source>
</evidence>
<evidence type="ECO:0000256" key="4">
    <source>
        <dbReference type="ARBA" id="ARBA00022692"/>
    </source>
</evidence>
<evidence type="ECO:0000256" key="7">
    <source>
        <dbReference type="ARBA" id="ARBA00023136"/>
    </source>
</evidence>